<dbReference type="EMBL" id="WBMR01000008">
    <property type="protein sequence ID" value="KAB2388132.1"/>
    <property type="molecule type" value="Genomic_DNA"/>
</dbReference>
<proteinExistence type="predicted"/>
<dbReference type="RefSeq" id="WP_151538664.1">
    <property type="nucleotide sequence ID" value="NZ_WBMR01000008.1"/>
</dbReference>
<comment type="caution">
    <text evidence="1">The sequence shown here is derived from an EMBL/GenBank/DDBJ whole genome shotgun (WGS) entry which is preliminary data.</text>
</comment>
<gene>
    <name evidence="1" type="ORF">F9B16_05190</name>
</gene>
<name>A0A6L3W8H6_9ACTN</name>
<dbReference type="Proteomes" id="UP000483004">
    <property type="component" value="Unassembled WGS sequence"/>
</dbReference>
<reference evidence="1 2" key="1">
    <citation type="submission" date="2019-09" db="EMBL/GenBank/DDBJ databases">
        <title>Actinomadura physcomitrii sp. nov., a novel actinomycete isolated from moss [Physcomitrium sphaericum (Ludw) Fuernr].</title>
        <authorList>
            <person name="Liu C."/>
            <person name="Zhuang X."/>
        </authorList>
    </citation>
    <scope>NUCLEOTIDE SEQUENCE [LARGE SCALE GENOMIC DNA]</scope>
    <source>
        <strain evidence="1 2">CYP1-1B</strain>
    </source>
</reference>
<accession>A0A6L3W8H6</accession>
<dbReference type="AlphaFoldDB" id="A0A6L3W8H6"/>
<evidence type="ECO:0000313" key="2">
    <source>
        <dbReference type="Proteomes" id="UP000483004"/>
    </source>
</evidence>
<protein>
    <submittedName>
        <fullName evidence="1">Uncharacterized protein</fullName>
    </submittedName>
</protein>
<sequence length="298" mass="30854">MDAAVRRDTAVRRGGPDRAADTVAHQVRVDAADVLTIGWLEAPPAGARLVLRHTGSGGASGTPSRTEHTVPLNGRPSCSVALGALGLARGTWTVLLDTLGLTPSGTAGSGADDPARPLLTDDPGFSLDGLRAYADVRRERAIRVVRAPGGQVALDVREVAPHAEVTAVRPAGGEIQISGRLAYTGPRPGPARLAAVARKGGGATARDLRIDGTEFEACLPIDALVAAPPALWDLWLEASGVRARLATLLDDAPGKRNKLSFPRQIAAGGGGTMSVRPYYTVEDALSVACHLVDERDAA</sequence>
<dbReference type="OrthoDB" id="4221269at2"/>
<evidence type="ECO:0000313" key="1">
    <source>
        <dbReference type="EMBL" id="KAB2388132.1"/>
    </source>
</evidence>
<keyword evidence="2" id="KW-1185">Reference proteome</keyword>
<organism evidence="1 2">
    <name type="scientific">Actinomadura montaniterrae</name>
    <dbReference type="NCBI Taxonomy" id="1803903"/>
    <lineage>
        <taxon>Bacteria</taxon>
        <taxon>Bacillati</taxon>
        <taxon>Actinomycetota</taxon>
        <taxon>Actinomycetes</taxon>
        <taxon>Streptosporangiales</taxon>
        <taxon>Thermomonosporaceae</taxon>
        <taxon>Actinomadura</taxon>
    </lineage>
</organism>